<comment type="cofactor">
    <cofactor evidence="7">
        <name>FAD</name>
        <dbReference type="ChEBI" id="CHEBI:57692"/>
    </cofactor>
</comment>
<keyword evidence="3 7" id="KW-0274">FAD</keyword>
<evidence type="ECO:0000313" key="8">
    <source>
        <dbReference type="EMBL" id="ESQ29139.1"/>
    </source>
</evidence>
<sequence>MAPAQNPIISRHVAVIGAGAAGLVTARELRREGHTVVVFDREKHVGGLWIYSPKAESDPLGLDPTRPIVHSSVYESLRTNLPRECMGFRDFPFVPRGDDVSRDPRRYPSHKEVLAYLRDFAREFNIEEMIRFETEVVRVEPVNEKWRVRSKNSGGFSDDEIFDNVVVCSGHYTEPNVARVPGVKSWPGKQIHSHNYRVPGPFKNEVVVVIGNFASGADISRDIAKVAKEVHIASRSSDPAMYEKLSVPTNNLWTHSEIETACEDGSIVFKNGKVVYADTIVYCTGYKYYFPFLETNGYMSIDEDNRVEPLYKHVFPPALAPGLSFVGLPAMGIQFVMFEIQSKWVAAVLSGRVTLPSQEKMMEDLIASYATLEALGVPKRHTHRLGKIQCKYLNWIAEECGCELVEPWRGQQVDRGYERLVSNPEHYRDEWDDDDLIEEAYEDFARKKLISSRPSHYLETGR</sequence>
<dbReference type="InterPro" id="IPR050346">
    <property type="entry name" value="FMO-like"/>
</dbReference>
<name>V4KDE5_EUTSA</name>
<dbReference type="eggNOG" id="KOG1399">
    <property type="taxonomic scope" value="Eukaryota"/>
</dbReference>
<dbReference type="Proteomes" id="UP000030689">
    <property type="component" value="Unassembled WGS sequence"/>
</dbReference>
<evidence type="ECO:0000256" key="6">
    <source>
        <dbReference type="ARBA" id="ARBA00023033"/>
    </source>
</evidence>
<dbReference type="PIRSF" id="PIRSF000332">
    <property type="entry name" value="FMO"/>
    <property type="match status" value="1"/>
</dbReference>
<dbReference type="InterPro" id="IPR000960">
    <property type="entry name" value="Flavin_mOase"/>
</dbReference>
<dbReference type="EMBL" id="KI517881">
    <property type="protein sequence ID" value="ESQ29139.1"/>
    <property type="molecule type" value="Genomic_DNA"/>
</dbReference>
<evidence type="ECO:0000256" key="3">
    <source>
        <dbReference type="ARBA" id="ARBA00022827"/>
    </source>
</evidence>
<dbReference type="PANTHER" id="PTHR23023">
    <property type="entry name" value="DIMETHYLANILINE MONOOXYGENASE"/>
    <property type="match status" value="1"/>
</dbReference>
<dbReference type="OrthoDB" id="66881at2759"/>
<reference evidence="8 9" key="1">
    <citation type="journal article" date="2013" name="Front. Plant Sci.">
        <title>The Reference Genome of the Halophytic Plant Eutrema salsugineum.</title>
        <authorList>
            <person name="Yang R."/>
            <person name="Jarvis D.E."/>
            <person name="Chen H."/>
            <person name="Beilstein M.A."/>
            <person name="Grimwood J."/>
            <person name="Jenkins J."/>
            <person name="Shu S."/>
            <person name="Prochnik S."/>
            <person name="Xin M."/>
            <person name="Ma C."/>
            <person name="Schmutz J."/>
            <person name="Wing R.A."/>
            <person name="Mitchell-Olds T."/>
            <person name="Schumaker K.S."/>
            <person name="Wang X."/>
        </authorList>
    </citation>
    <scope>NUCLEOTIDE SEQUENCE [LARGE SCALE GENOMIC DNA]</scope>
</reference>
<dbReference type="InterPro" id="IPR036188">
    <property type="entry name" value="FAD/NAD-bd_sf"/>
</dbReference>
<accession>V4KDE5</accession>
<keyword evidence="6 7" id="KW-0503">Monooxygenase</keyword>
<organism evidence="8 9">
    <name type="scientific">Eutrema salsugineum</name>
    <name type="common">Saltwater cress</name>
    <name type="synonym">Sisymbrium salsugineum</name>
    <dbReference type="NCBI Taxonomy" id="72664"/>
    <lineage>
        <taxon>Eukaryota</taxon>
        <taxon>Viridiplantae</taxon>
        <taxon>Streptophyta</taxon>
        <taxon>Embryophyta</taxon>
        <taxon>Tracheophyta</taxon>
        <taxon>Spermatophyta</taxon>
        <taxon>Magnoliopsida</taxon>
        <taxon>eudicotyledons</taxon>
        <taxon>Gunneridae</taxon>
        <taxon>Pentapetalae</taxon>
        <taxon>rosids</taxon>
        <taxon>malvids</taxon>
        <taxon>Brassicales</taxon>
        <taxon>Brassicaceae</taxon>
        <taxon>Eutremeae</taxon>
        <taxon>Eutrema</taxon>
    </lineage>
</organism>
<evidence type="ECO:0000256" key="7">
    <source>
        <dbReference type="RuleBase" id="RU361177"/>
    </source>
</evidence>
<keyword evidence="9" id="KW-1185">Reference proteome</keyword>
<evidence type="ECO:0000256" key="1">
    <source>
        <dbReference type="ARBA" id="ARBA00009183"/>
    </source>
</evidence>
<dbReference type="OMA" id="HRISGQH"/>
<dbReference type="EC" id="1.-.-.-" evidence="7"/>
<dbReference type="GO" id="GO:0050660">
    <property type="term" value="F:flavin adenine dinucleotide binding"/>
    <property type="evidence" value="ECO:0007669"/>
    <property type="project" value="InterPro"/>
</dbReference>
<dbReference type="InterPro" id="IPR020946">
    <property type="entry name" value="Flavin_mOase-like"/>
</dbReference>
<keyword evidence="4" id="KW-0521">NADP</keyword>
<dbReference type="AlphaFoldDB" id="V4KDE5"/>
<dbReference type="SUPFAM" id="SSF51905">
    <property type="entry name" value="FAD/NAD(P)-binding domain"/>
    <property type="match status" value="2"/>
</dbReference>
<gene>
    <name evidence="8" type="ORF">EUTSA_v10023450mg</name>
</gene>
<evidence type="ECO:0000256" key="4">
    <source>
        <dbReference type="ARBA" id="ARBA00022857"/>
    </source>
</evidence>
<dbReference type="FunFam" id="3.50.50.60:FF:000099">
    <property type="entry name" value="Flavin-containing monooxygenase"/>
    <property type="match status" value="1"/>
</dbReference>
<dbReference type="Gramene" id="ESQ29139">
    <property type="protein sequence ID" value="ESQ29139"/>
    <property type="gene ID" value="EUTSA_v10023450mg"/>
</dbReference>
<comment type="similarity">
    <text evidence="1 7">Belongs to the FMO family.</text>
</comment>
<dbReference type="Gene3D" id="3.50.50.60">
    <property type="entry name" value="FAD/NAD(P)-binding domain"/>
    <property type="match status" value="2"/>
</dbReference>
<dbReference type="GO" id="GO:0004499">
    <property type="term" value="F:N,N-dimethylaniline monooxygenase activity"/>
    <property type="evidence" value="ECO:0007669"/>
    <property type="project" value="InterPro"/>
</dbReference>
<evidence type="ECO:0000256" key="5">
    <source>
        <dbReference type="ARBA" id="ARBA00023002"/>
    </source>
</evidence>
<dbReference type="GO" id="GO:0050661">
    <property type="term" value="F:NADP binding"/>
    <property type="evidence" value="ECO:0007669"/>
    <property type="project" value="InterPro"/>
</dbReference>
<keyword evidence="5 7" id="KW-0560">Oxidoreductase</keyword>
<dbReference type="Pfam" id="PF00743">
    <property type="entry name" value="FMO-like"/>
    <property type="match status" value="2"/>
</dbReference>
<evidence type="ECO:0000256" key="2">
    <source>
        <dbReference type="ARBA" id="ARBA00022630"/>
    </source>
</evidence>
<dbReference type="PRINTS" id="PR00370">
    <property type="entry name" value="FMOXYGENASE"/>
</dbReference>
<proteinExistence type="inferred from homology"/>
<keyword evidence="2 7" id="KW-0285">Flavoprotein</keyword>
<protein>
    <recommendedName>
        <fullName evidence="7">Flavin-containing monooxygenase</fullName>
        <ecNumber evidence="7">1.-.-.-</ecNumber>
    </recommendedName>
</protein>
<evidence type="ECO:0000313" key="9">
    <source>
        <dbReference type="Proteomes" id="UP000030689"/>
    </source>
</evidence>
<dbReference type="KEGG" id="eus:EUTSA_v10023450mg"/>